<dbReference type="Proteomes" id="UP000324585">
    <property type="component" value="Unassembled WGS sequence"/>
</dbReference>
<evidence type="ECO:0000313" key="3">
    <source>
        <dbReference type="EMBL" id="KAA8499732.1"/>
    </source>
</evidence>
<evidence type="ECO:0000256" key="1">
    <source>
        <dbReference type="SAM" id="MobiDB-lite"/>
    </source>
</evidence>
<protein>
    <submittedName>
        <fullName evidence="3">Putative inactive glycosyltransferase 25 family member 3</fullName>
    </submittedName>
</protein>
<evidence type="ECO:0000313" key="4">
    <source>
        <dbReference type="Proteomes" id="UP000324585"/>
    </source>
</evidence>
<sequence>MKQNQAPAAATYDSDDDMEFQTSRRSLEFAGPQAGDARSGNNARKISIHRNESDDTSTRKNPAKSSNGAGLKDKLKAKFAAASTARLERARPISAVERGWDEELASGQGKAFGDLGVDKIYVVNLESCPSRWKLMEKWARRSGINMTRFLSTSFNNLDWERMPLAVVNLDYDTRFDSVTKGQVGCSMTHVRIMRDAWFSGLQRVLVLEDDVYLTDEMMATLKHDLDEIDERAAVLGKPWHYLFLRRYSLHSVLNDPVYVELSRGLKVTHPQPSWGNSAYVLSRAGMEWLLSHFIAYEVPIDVQIATYQQLYPDFVALCLCNSGMDFKHQCPENTVSFTDEMRAECSYSASQSGGRKYLPEFPHMLRFVDALDTLNASEFQVRRRWKLARS</sequence>
<proteinExistence type="predicted"/>
<keyword evidence="3" id="KW-0808">Transferase</keyword>
<dbReference type="Pfam" id="PF01755">
    <property type="entry name" value="Glyco_transf_25"/>
    <property type="match status" value="1"/>
</dbReference>
<dbReference type="EMBL" id="VRMN01000001">
    <property type="protein sequence ID" value="KAA8499732.1"/>
    <property type="molecule type" value="Genomic_DNA"/>
</dbReference>
<comment type="caution">
    <text evidence="3">The sequence shown here is derived from an EMBL/GenBank/DDBJ whole genome shotgun (WGS) entry which is preliminary data.</text>
</comment>
<dbReference type="InterPro" id="IPR002654">
    <property type="entry name" value="Glyco_trans_25"/>
</dbReference>
<dbReference type="OrthoDB" id="47375at2759"/>
<feature type="compositionally biased region" description="Basic and acidic residues" evidence="1">
    <location>
        <begin position="49"/>
        <end position="58"/>
    </location>
</feature>
<dbReference type="GO" id="GO:0016740">
    <property type="term" value="F:transferase activity"/>
    <property type="evidence" value="ECO:0007669"/>
    <property type="project" value="UniProtKB-KW"/>
</dbReference>
<gene>
    <name evidence="3" type="ORF">FVE85_7317</name>
</gene>
<keyword evidence="4" id="KW-1185">Reference proteome</keyword>
<name>A0A5J4Z9I3_PORPP</name>
<organism evidence="3 4">
    <name type="scientific">Porphyridium purpureum</name>
    <name type="common">Red alga</name>
    <name type="synonym">Porphyridium cruentum</name>
    <dbReference type="NCBI Taxonomy" id="35688"/>
    <lineage>
        <taxon>Eukaryota</taxon>
        <taxon>Rhodophyta</taxon>
        <taxon>Bangiophyceae</taxon>
        <taxon>Porphyridiales</taxon>
        <taxon>Porphyridiaceae</taxon>
        <taxon>Porphyridium</taxon>
    </lineage>
</organism>
<evidence type="ECO:0000259" key="2">
    <source>
        <dbReference type="Pfam" id="PF01755"/>
    </source>
</evidence>
<reference evidence="4" key="1">
    <citation type="journal article" date="2019" name="Nat. Commun.">
        <title>Expansion of phycobilisome linker gene families in mesophilic red algae.</title>
        <authorList>
            <person name="Lee J."/>
            <person name="Kim D."/>
            <person name="Bhattacharya D."/>
            <person name="Yoon H.S."/>
        </authorList>
    </citation>
    <scope>NUCLEOTIDE SEQUENCE [LARGE SCALE GENOMIC DNA]</scope>
    <source>
        <strain evidence="4">CCMP 1328</strain>
    </source>
</reference>
<feature type="domain" description="Glycosyl transferase family 25" evidence="2">
    <location>
        <begin position="118"/>
        <end position="302"/>
    </location>
</feature>
<dbReference type="CDD" id="cd06532">
    <property type="entry name" value="Glyco_transf_25"/>
    <property type="match status" value="1"/>
</dbReference>
<feature type="region of interest" description="Disordered" evidence="1">
    <location>
        <begin position="1"/>
        <end position="71"/>
    </location>
</feature>
<dbReference type="AlphaFoldDB" id="A0A5J4Z9I3"/>
<accession>A0A5J4Z9I3</accession>